<dbReference type="InterPro" id="IPR001638">
    <property type="entry name" value="Solute-binding_3/MltF_N"/>
</dbReference>
<dbReference type="EMBL" id="CP015820">
    <property type="protein sequence ID" value="AQT41889.1"/>
    <property type="molecule type" value="Genomic_DNA"/>
</dbReference>
<dbReference type="GeneID" id="99980105"/>
<name>A0A1U9M8W6_9HYPH</name>
<dbReference type="KEGG" id="bapa:BBC0178_003870"/>
<dbReference type="OrthoDB" id="6192933at2"/>
<evidence type="ECO:0000259" key="2">
    <source>
        <dbReference type="SMART" id="SM00062"/>
    </source>
</evidence>
<gene>
    <name evidence="3" type="ORF">BBC0178_003870</name>
</gene>
<evidence type="ECO:0000313" key="4">
    <source>
        <dbReference type="Proteomes" id="UP000189660"/>
    </source>
</evidence>
<dbReference type="CDD" id="cd13696">
    <property type="entry name" value="PBP2_Atu4678_like"/>
    <property type="match status" value="1"/>
</dbReference>
<protein>
    <submittedName>
        <fullName evidence="3">Polar amino acid transport system substrate-binding protein</fullName>
    </submittedName>
</protein>
<keyword evidence="1" id="KW-0732">Signal</keyword>
<dbReference type="Proteomes" id="UP000189660">
    <property type="component" value="Chromosome"/>
</dbReference>
<dbReference type="PANTHER" id="PTHR35936:SF38">
    <property type="entry name" value="GLUTAMINE-BINDING PERIPLASMIC PROTEIN"/>
    <property type="match status" value="1"/>
</dbReference>
<keyword evidence="4" id="KW-1185">Reference proteome</keyword>
<dbReference type="Gene3D" id="3.40.190.10">
    <property type="entry name" value="Periplasmic binding protein-like II"/>
    <property type="match status" value="2"/>
</dbReference>
<accession>A0A1U9M8W6</accession>
<reference evidence="3 4" key="1">
    <citation type="submission" date="2016-11" db="EMBL/GenBank/DDBJ databases">
        <title>Comparative genomics of Bartonella apis.</title>
        <authorList>
            <person name="Engel P."/>
        </authorList>
    </citation>
    <scope>NUCLEOTIDE SEQUENCE [LARGE SCALE GENOMIC DNA]</scope>
    <source>
        <strain evidence="3 4">BBC0178</strain>
    </source>
</reference>
<dbReference type="RefSeq" id="WP_077970286.1">
    <property type="nucleotide sequence ID" value="NZ_CAXTOJ020000002.1"/>
</dbReference>
<proteinExistence type="predicted"/>
<organism evidence="3 4">
    <name type="scientific">Bartonella apihabitans</name>
    <dbReference type="NCBI Taxonomy" id="2750929"/>
    <lineage>
        <taxon>Bacteria</taxon>
        <taxon>Pseudomonadati</taxon>
        <taxon>Pseudomonadota</taxon>
        <taxon>Alphaproteobacteria</taxon>
        <taxon>Hyphomicrobiales</taxon>
        <taxon>Bartonellaceae</taxon>
        <taxon>Bartonella</taxon>
    </lineage>
</organism>
<evidence type="ECO:0000256" key="1">
    <source>
        <dbReference type="ARBA" id="ARBA00022729"/>
    </source>
</evidence>
<feature type="domain" description="Solute-binding protein family 3/N-terminal" evidence="2">
    <location>
        <begin position="35"/>
        <end position="259"/>
    </location>
</feature>
<evidence type="ECO:0000313" key="3">
    <source>
        <dbReference type="EMBL" id="AQT41889.1"/>
    </source>
</evidence>
<dbReference type="SUPFAM" id="SSF53850">
    <property type="entry name" value="Periplasmic binding protein-like II"/>
    <property type="match status" value="1"/>
</dbReference>
<dbReference type="Pfam" id="PF00497">
    <property type="entry name" value="SBP_bac_3"/>
    <property type="match status" value="1"/>
</dbReference>
<dbReference type="AlphaFoldDB" id="A0A1U9M8W6"/>
<sequence>MKNITRISAIGLALATGITSEALADKVDDIISAGTLRCAVTLDFAPMGSRDANNQPIGFDVDYCNDLGKALGVKTEIVETPFPDRVPALMSDRADVVIASTSDTLERAKVVGFSIPYMVNRMIVLTRKNTGISSYEDLKGKKLGNTASTYEEGKLKADIEKWGGGSYSSYQSQNDTILAVAQGHIDATVLTESVAQLAINSGNYPDLVITGVAPYIPDYYAIATKRDEFGFINYLNLFVHQQVRTGRYAELYKKWFKNEPVDLTIPLVYR</sequence>
<dbReference type="PANTHER" id="PTHR35936">
    <property type="entry name" value="MEMBRANE-BOUND LYTIC MUREIN TRANSGLYCOSYLASE F"/>
    <property type="match status" value="1"/>
</dbReference>
<dbReference type="SMART" id="SM00062">
    <property type="entry name" value="PBPb"/>
    <property type="match status" value="1"/>
</dbReference>